<dbReference type="EMBL" id="CP036275">
    <property type="protein sequence ID" value="QDU36708.1"/>
    <property type="molecule type" value="Genomic_DNA"/>
</dbReference>
<dbReference type="Pfam" id="PF14100">
    <property type="entry name" value="DUF6807"/>
    <property type="match status" value="1"/>
</dbReference>
<sequence precursor="true">MPRLLQTVSALLLAVVASTGFASEPVAFDQQDDRLVISVGNEPFAEYVFRDEKIPRPYFAHVKAPGSVQVTRSHPPVEGTDRTDHATMHPGIWLAFGDLDGADFWRNKARIEHVRFTNSPTGGPGKGEFIEEKRYLREDGSEICRERFRCVIIPRAGGRLLVWDSTFTGKRPFTFGDQEEMGLGMRVATPLSEVERGRLLDSEGRTGAEAIWSYAARWCDYSGTIDGRPVGMTLMSHPENFRESWLHARNYGFVAANPFGRKAMNKGPASQVTVEPGESLQLRFAVWIHSGNGGDPESIASAYDDFVTLTQASDTK</sequence>
<evidence type="ECO:0000313" key="2">
    <source>
        <dbReference type="EMBL" id="QDU36708.1"/>
    </source>
</evidence>
<dbReference type="OrthoDB" id="242279at2"/>
<evidence type="ECO:0000256" key="1">
    <source>
        <dbReference type="SAM" id="SignalP"/>
    </source>
</evidence>
<feature type="chain" id="PRO_5021898693" description="Methane oxygenase PmoA" evidence="1">
    <location>
        <begin position="23"/>
        <end position="316"/>
    </location>
</feature>
<dbReference type="AlphaFoldDB" id="A0A517Z2L4"/>
<keyword evidence="3" id="KW-1185">Reference proteome</keyword>
<dbReference type="InterPro" id="IPR029475">
    <property type="entry name" value="DUF6807"/>
</dbReference>
<evidence type="ECO:0000313" key="3">
    <source>
        <dbReference type="Proteomes" id="UP000320496"/>
    </source>
</evidence>
<gene>
    <name evidence="2" type="ORF">Mal4_09970</name>
</gene>
<keyword evidence="1" id="KW-0732">Signal</keyword>
<organism evidence="2 3">
    <name type="scientific">Maioricimonas rarisocia</name>
    <dbReference type="NCBI Taxonomy" id="2528026"/>
    <lineage>
        <taxon>Bacteria</taxon>
        <taxon>Pseudomonadati</taxon>
        <taxon>Planctomycetota</taxon>
        <taxon>Planctomycetia</taxon>
        <taxon>Planctomycetales</taxon>
        <taxon>Planctomycetaceae</taxon>
        <taxon>Maioricimonas</taxon>
    </lineage>
</organism>
<dbReference type="Proteomes" id="UP000320496">
    <property type="component" value="Chromosome"/>
</dbReference>
<evidence type="ECO:0008006" key="4">
    <source>
        <dbReference type="Google" id="ProtNLM"/>
    </source>
</evidence>
<dbReference type="RefSeq" id="WP_145367344.1">
    <property type="nucleotide sequence ID" value="NZ_CP036275.1"/>
</dbReference>
<protein>
    <recommendedName>
        <fullName evidence="4">Methane oxygenase PmoA</fullName>
    </recommendedName>
</protein>
<name>A0A517Z2L4_9PLAN</name>
<proteinExistence type="predicted"/>
<dbReference type="KEGG" id="mri:Mal4_09970"/>
<accession>A0A517Z2L4</accession>
<feature type="signal peptide" evidence="1">
    <location>
        <begin position="1"/>
        <end position="22"/>
    </location>
</feature>
<reference evidence="2 3" key="1">
    <citation type="submission" date="2019-02" db="EMBL/GenBank/DDBJ databases">
        <title>Deep-cultivation of Planctomycetes and their phenomic and genomic characterization uncovers novel biology.</title>
        <authorList>
            <person name="Wiegand S."/>
            <person name="Jogler M."/>
            <person name="Boedeker C."/>
            <person name="Pinto D."/>
            <person name="Vollmers J."/>
            <person name="Rivas-Marin E."/>
            <person name="Kohn T."/>
            <person name="Peeters S.H."/>
            <person name="Heuer A."/>
            <person name="Rast P."/>
            <person name="Oberbeckmann S."/>
            <person name="Bunk B."/>
            <person name="Jeske O."/>
            <person name="Meyerdierks A."/>
            <person name="Storesund J.E."/>
            <person name="Kallscheuer N."/>
            <person name="Luecker S."/>
            <person name="Lage O.M."/>
            <person name="Pohl T."/>
            <person name="Merkel B.J."/>
            <person name="Hornburger P."/>
            <person name="Mueller R.-W."/>
            <person name="Bruemmer F."/>
            <person name="Labrenz M."/>
            <person name="Spormann A.M."/>
            <person name="Op den Camp H."/>
            <person name="Overmann J."/>
            <person name="Amann R."/>
            <person name="Jetten M.S.M."/>
            <person name="Mascher T."/>
            <person name="Medema M.H."/>
            <person name="Devos D.P."/>
            <person name="Kaster A.-K."/>
            <person name="Ovreas L."/>
            <person name="Rohde M."/>
            <person name="Galperin M.Y."/>
            <person name="Jogler C."/>
        </authorList>
    </citation>
    <scope>NUCLEOTIDE SEQUENCE [LARGE SCALE GENOMIC DNA]</scope>
    <source>
        <strain evidence="2 3">Mal4</strain>
    </source>
</reference>